<dbReference type="VEuPathDB" id="FungiDB:H310_04447"/>
<proteinExistence type="predicted"/>
<accession>A0A3R6VSF9</accession>
<dbReference type="AlphaFoldDB" id="A0A3R6VSF9"/>
<evidence type="ECO:0000313" key="2">
    <source>
        <dbReference type="Proteomes" id="UP000285060"/>
    </source>
</evidence>
<dbReference type="EMBL" id="QUSY01000050">
    <property type="protein sequence ID" value="RHY33953.1"/>
    <property type="molecule type" value="Genomic_DNA"/>
</dbReference>
<gene>
    <name evidence="1" type="ORF">DYB32_001265</name>
</gene>
<protein>
    <submittedName>
        <fullName evidence="1">Uncharacterized protein</fullName>
    </submittedName>
</protein>
<evidence type="ECO:0000313" key="1">
    <source>
        <dbReference type="EMBL" id="RHY33953.1"/>
    </source>
</evidence>
<organism evidence="1 2">
    <name type="scientific">Aphanomyces invadans</name>
    <dbReference type="NCBI Taxonomy" id="157072"/>
    <lineage>
        <taxon>Eukaryota</taxon>
        <taxon>Sar</taxon>
        <taxon>Stramenopiles</taxon>
        <taxon>Oomycota</taxon>
        <taxon>Saprolegniomycetes</taxon>
        <taxon>Saprolegniales</taxon>
        <taxon>Verrucalvaceae</taxon>
        <taxon>Aphanomyces</taxon>
    </lineage>
</organism>
<reference evidence="1 2" key="1">
    <citation type="submission" date="2018-08" db="EMBL/GenBank/DDBJ databases">
        <title>Aphanomyces genome sequencing and annotation.</title>
        <authorList>
            <person name="Minardi D."/>
            <person name="Oidtmann B."/>
            <person name="Van Der Giezen M."/>
            <person name="Studholme D.J."/>
        </authorList>
    </citation>
    <scope>NUCLEOTIDE SEQUENCE [LARGE SCALE GENOMIC DNA]</scope>
    <source>
        <strain evidence="1 2">NJM0002</strain>
    </source>
</reference>
<name>A0A3R6VSF9_9STRA</name>
<sequence>MVDRITASRPTNALVPYAEPLPAKALVVEDVMRKLPASWTTIPGVHIRTQPNHLLKLGIANATHTAMVYALAVSKIPTTTAAPPAMFTYLDELFRRDLAPGLQAHGLSYMNPKYVPSAGFAFATACVLRFLTPVDDGFVTARGKQFKGKVDDVAATVVVGAPDKWQYATGLEANFCRGEYDFRDGERGDVPLLLRQTRVEVASMPPAEAQTATATLVRTLLQDLDGHEDGMDERWHTFADNVAVLYRRFFTYVEEVATPEVCFACHRDPPTPVLQVLLELVTQATTGLADEAAIIQHVAYAVDNAWVIDVHTHLFPPSHGSLMLWGIDALLTYHYLVAEYLMTAPVMPEMFMTWSTARQADAIWQHLFIDRSPLSEGCQGVITTLHLLGLSELVAARDLKGIRDWYAAQDKRAFVDSVFCLAKIRHVVMTNIPFDADEAQYWMDHAPYNANQFKTALRVDQVLLGDWKSLGPALDSRCVHGEAARMTSSRQLPHTLDGVRTYLTEWLAILRPVYFMASVPATFELHEDVDMVDSTSIEPNGAMLLQHVLLPLAASTHLPLALKFGALRQLNPRLGVAGDGVAVTDVSILSRLAKQNPKVKFLATFLSRVNQHEATVVANKFANVHLYGCWWYCNNPSIMQEMTRMRLELVGTGFTAQHSDARVLDQLVYKWHHFRTVLRDVLAPLYTQLHRHGWSVTARDVERDVALLLGHGYELFLHKAL</sequence>
<dbReference type="Gene3D" id="1.10.2020.10">
    <property type="entry name" value="uronate isomerase, domain 2, chain A"/>
    <property type="match status" value="1"/>
</dbReference>
<dbReference type="Proteomes" id="UP000285060">
    <property type="component" value="Unassembled WGS sequence"/>
</dbReference>
<keyword evidence="2" id="KW-1185">Reference proteome</keyword>
<dbReference type="Gene3D" id="3.20.20.140">
    <property type="entry name" value="Metal-dependent hydrolases"/>
    <property type="match status" value="1"/>
</dbReference>
<comment type="caution">
    <text evidence="1">The sequence shown here is derived from an EMBL/GenBank/DDBJ whole genome shotgun (WGS) entry which is preliminary data.</text>
</comment>
<dbReference type="SUPFAM" id="SSF51556">
    <property type="entry name" value="Metallo-dependent hydrolases"/>
    <property type="match status" value="1"/>
</dbReference>
<dbReference type="InterPro" id="IPR032466">
    <property type="entry name" value="Metal_Hydrolase"/>
</dbReference>